<dbReference type="InterPro" id="IPR000115">
    <property type="entry name" value="PRibGlycinamide_synth"/>
</dbReference>
<dbReference type="InterPro" id="IPR016185">
    <property type="entry name" value="PreATP-grasp_dom_sf"/>
</dbReference>
<sequence length="1860" mass="208596">ASDPLNLSREHVLTWKLIQSPKVKKVFVAPGNGGIQTLGPKVETIDLDIKNVEKVVDWCTKNSPQLVVVGPEDPLDRGVADQLSERGIRCFGPKREAAQIESNKSFAKDFMKTHGIPTARYQNFKDANEAKNFVRNASFNALVVKASGLAAGKGVIVAANKDEACNAIDSILVNKNFGSAGDMIVVEELLEGDEASVFAFTDGIDFKTLLPSQDHKRAFENDRGPNTGGMGAYCPYPFLDTKAVEVIERDILGKTINGLRKEGKPFVGLLYAGLMITKDGPKVIEFNCRFGDPETQSVIPLLDSDLYEVLFACTQQNLKSIELKWKNKSACGVVVASKGYPDTPVKGQLIEGIDEAVKQGLLVFHGSTQYKDNKYYNSGGRILTVVAVDDVLEGAVKKAINGANLIKIDQSFFRKDIAHKALTRLPKSLDYKSSGVDIIAGEELVNKIKRFTNQTNRSGVIDQIGGFGALFDLKGAGYKDPILVSGTDGVGTKLRVALEYGKVDTVGIDLVAMCVNDILVQGAEPLYFLDYFACSGETAEMPGMYAEDDFDLAGFAVGAVERQSLLPRLQDIEVNDVVIGVPSSGVHSNGFSLIRKLISIKQVKYTDVTPFDRSTTFGDVLLKPTKLYVKSLLPAIKSGKIKALSHITGGGLIENIPRTLPKHLAVVLDASKWEVQDIYKWIKAEGNIADREMLKTFNCGLGMICIVSQTNAQSVVDMIKANGEKAYIVGNVIQRKDEGVIVNNFPVTPRAQLPHLKKKRVAVLLSGSGTNFQAIVDYVSQNASNTAIDLALVISDKKEAEGVARAQRAGITTKILIKKKVESREEYDERIQKSLSEHSIDLVCLAGYMKIMTDAFVNSWTGRMINIHPSILPLFKGMNAYQQALDARVKITGCTVHFVTPEMDAGPIIAQTSVDIHVNDTVDTLMERGKRVEHQTYPKALELVAQEKIDTPSRTGPMNRKIKGNNCFDWALSVPNVDQINVSHLNRVYKLDTNVCKAKNNKNCVQNIRCLNGLGEKSWLSPSDNTSNAINDSELGLRVDGTFVGLKNLGATCYVNCLLQVWFHNPIFRSMVYQWKPEEDPEEIEVHTNNALNSLNEEFVPKTCIGKLQLIFALMQFGIRSSVDPKPIIKCLELDENRQQDAHEFSNLFFSLIEKKLQFQKNANVQKVIQSQYCGKFAYITRCQTCEDMSSRESQFYELDLNIKGCKDIYESLADYLKVEYLMGSNQYYCGSCGQKRDAARYIQLRKLPPVLNIQLLRFVFDPHIKKLNSVIRFPDTLDVKPYIPCESLDPKETTYHLSAVLIHRGPSAHSGHYIAHIKDQSTGFWFKFNDEKVEEIEGKKLKLDSDEVSDENCDTNGTSLPKNDRKGLHQSNNAYMLVYKNEMQSDNNSNDWGLPQYLMDFIQKDNQSFEESIAEQRKLKEEEMCCYIKRKTEIANIYGQLTSNPDTPHEFVSKKWLTHWLSAKPLEKINAVDNEHLLCTHSKLNFKCLSSIKCISKSGADLLYDRYGGGPRLGTDSLCTECVAKEVEFIKTKTKIEEDMKIIASQLKFTISSEEESFWVGKESLKSWKQIKLKSFEYNGFDKSENSDDSVEVIENNDTDTEISCLNEDIICTHGQLTADESKRRLISTIVWRTLRKHFPNAREFTKCCAVCEDCVSDNKVFEVIKSQHKEMATQQKLSLPNLLAERHRLGWDDLLPTYQYFALSKKFLISWKKFVNDPSKHSPPDAIENCGLLCAHQMFLYPSETTEIVGSDSKFVIVSKEEWDALIAHYSNDFQIEFVVLFSENNAKFIDSFPPYCDSCFQSLILEEERERLTYTNQSVYVRKVEKNESNSDDSHEKQENSSDSYFSETERFRALKA</sequence>
<comment type="pathway">
    <text evidence="1">Purine metabolism; IMP biosynthesis via de novo pathway; 5-amino-1-(5-phospho-D-ribosyl)imidazole from N(2)-formyl-N(1)-(5-phospho-D-ribosyl)glycinamide: step 2/2.</text>
</comment>
<dbReference type="OrthoDB" id="6478464at2759"/>
<dbReference type="HAMAP" id="MF_01930">
    <property type="entry name" value="PurN"/>
    <property type="match status" value="1"/>
</dbReference>
<dbReference type="NCBIfam" id="TIGR00877">
    <property type="entry name" value="purD"/>
    <property type="match status" value="1"/>
</dbReference>
<dbReference type="NCBIfam" id="TIGR00639">
    <property type="entry name" value="PurN"/>
    <property type="match status" value="1"/>
</dbReference>
<evidence type="ECO:0000256" key="10">
    <source>
        <dbReference type="ARBA" id="ARBA00023211"/>
    </source>
</evidence>
<dbReference type="PROSITE" id="PS00972">
    <property type="entry name" value="USP_1"/>
    <property type="match status" value="1"/>
</dbReference>
<organism evidence="17">
    <name type="scientific">Oppiella nova</name>
    <dbReference type="NCBI Taxonomy" id="334625"/>
    <lineage>
        <taxon>Eukaryota</taxon>
        <taxon>Metazoa</taxon>
        <taxon>Ecdysozoa</taxon>
        <taxon>Arthropoda</taxon>
        <taxon>Chelicerata</taxon>
        <taxon>Arachnida</taxon>
        <taxon>Acari</taxon>
        <taxon>Acariformes</taxon>
        <taxon>Sarcoptiformes</taxon>
        <taxon>Oribatida</taxon>
        <taxon>Brachypylina</taxon>
        <taxon>Oppioidea</taxon>
        <taxon>Oppiidae</taxon>
        <taxon>Oppiella</taxon>
    </lineage>
</organism>
<dbReference type="GO" id="GO:0046084">
    <property type="term" value="P:adenine biosynthetic process"/>
    <property type="evidence" value="ECO:0007669"/>
    <property type="project" value="TreeGrafter"/>
</dbReference>
<evidence type="ECO:0000259" key="14">
    <source>
        <dbReference type="PROSITE" id="PS50235"/>
    </source>
</evidence>
<dbReference type="CDD" id="cd08645">
    <property type="entry name" value="FMT_core_GART"/>
    <property type="match status" value="1"/>
</dbReference>
<feature type="domain" description="USP" evidence="14">
    <location>
        <begin position="1044"/>
        <end position="1383"/>
    </location>
</feature>
<dbReference type="Pfam" id="PF00443">
    <property type="entry name" value="UCH"/>
    <property type="match status" value="1"/>
</dbReference>
<dbReference type="InterPro" id="IPR013815">
    <property type="entry name" value="ATP_grasp_subdomain_1"/>
</dbReference>
<dbReference type="InterPro" id="IPR036921">
    <property type="entry name" value="PurM-like_N_sf"/>
</dbReference>
<dbReference type="GO" id="GO:0004843">
    <property type="term" value="F:cysteine-type deubiquitinase activity"/>
    <property type="evidence" value="ECO:0007669"/>
    <property type="project" value="InterPro"/>
</dbReference>
<dbReference type="Pfam" id="PF02844">
    <property type="entry name" value="GARS_N"/>
    <property type="match status" value="1"/>
</dbReference>
<dbReference type="InterPro" id="IPR018200">
    <property type="entry name" value="USP_CS"/>
</dbReference>
<dbReference type="GO" id="GO:0004644">
    <property type="term" value="F:phosphoribosylglycinamide formyltransferase activity"/>
    <property type="evidence" value="ECO:0007669"/>
    <property type="project" value="InterPro"/>
</dbReference>
<evidence type="ECO:0000256" key="11">
    <source>
        <dbReference type="ARBA" id="ARBA00023268"/>
    </source>
</evidence>
<keyword evidence="6" id="KW-0479">Metal-binding</keyword>
<dbReference type="InterPro" id="IPR004607">
    <property type="entry name" value="GART"/>
</dbReference>
<evidence type="ECO:0000313" key="18">
    <source>
        <dbReference type="Proteomes" id="UP000728032"/>
    </source>
</evidence>
<feature type="domain" description="ATP-grasp" evidence="15">
    <location>
        <begin position="108"/>
        <end position="315"/>
    </location>
</feature>
<dbReference type="Pfam" id="PF02843">
    <property type="entry name" value="GARS_C"/>
    <property type="match status" value="1"/>
</dbReference>
<dbReference type="GO" id="GO:0006189">
    <property type="term" value="P:'de novo' IMP biosynthetic process"/>
    <property type="evidence" value="ECO:0007669"/>
    <property type="project" value="UniProtKB-UniPathway"/>
</dbReference>
<dbReference type="Gene3D" id="3.30.1330.10">
    <property type="entry name" value="PurM-like, N-terminal domain"/>
    <property type="match status" value="2"/>
</dbReference>
<dbReference type="PROSITE" id="PS00973">
    <property type="entry name" value="USP_2"/>
    <property type="match status" value="1"/>
</dbReference>
<dbReference type="Gene3D" id="3.90.650.10">
    <property type="entry name" value="PurM-like C-terminal domain"/>
    <property type="match status" value="1"/>
</dbReference>
<dbReference type="InterPro" id="IPR020559">
    <property type="entry name" value="PRibGlycinamide_synth_CS"/>
</dbReference>
<dbReference type="Gene3D" id="3.30.470.20">
    <property type="entry name" value="ATP-grasp fold, B domain"/>
    <property type="match status" value="1"/>
</dbReference>
<keyword evidence="8" id="KW-0658">Purine biosynthesis</keyword>
<keyword evidence="18" id="KW-1185">Reference proteome</keyword>
<dbReference type="InterPro" id="IPR001394">
    <property type="entry name" value="Peptidase_C19_UCH"/>
</dbReference>
<dbReference type="SUPFAM" id="SSF52440">
    <property type="entry name" value="PreATP-grasp domain"/>
    <property type="match status" value="1"/>
</dbReference>
<evidence type="ECO:0000256" key="2">
    <source>
        <dbReference type="ARBA" id="ARBA00005174"/>
    </source>
</evidence>
<proteinExistence type="inferred from homology"/>
<dbReference type="PROSITE" id="PS51283">
    <property type="entry name" value="DUSP"/>
    <property type="match status" value="1"/>
</dbReference>
<dbReference type="InterPro" id="IPR004733">
    <property type="entry name" value="PurM_cligase"/>
</dbReference>
<evidence type="ECO:0000259" key="15">
    <source>
        <dbReference type="PROSITE" id="PS50975"/>
    </source>
</evidence>
<keyword evidence="7 12" id="KW-0547">Nucleotide-binding</keyword>
<dbReference type="GO" id="GO:0005524">
    <property type="term" value="F:ATP binding"/>
    <property type="evidence" value="ECO:0007669"/>
    <property type="project" value="UniProtKB-UniRule"/>
</dbReference>
<dbReference type="Proteomes" id="UP000728032">
    <property type="component" value="Unassembled WGS sequence"/>
</dbReference>
<evidence type="ECO:0000256" key="7">
    <source>
        <dbReference type="ARBA" id="ARBA00022741"/>
    </source>
</evidence>
<dbReference type="SUPFAM" id="SSF54001">
    <property type="entry name" value="Cysteine proteinases"/>
    <property type="match status" value="1"/>
</dbReference>
<dbReference type="SUPFAM" id="SSF53328">
    <property type="entry name" value="Formyltransferase"/>
    <property type="match status" value="1"/>
</dbReference>
<dbReference type="InterPro" id="IPR020562">
    <property type="entry name" value="PRibGlycinamide_synth_N"/>
</dbReference>
<evidence type="ECO:0000256" key="12">
    <source>
        <dbReference type="PROSITE-ProRule" id="PRU00409"/>
    </source>
</evidence>
<dbReference type="GO" id="GO:0004637">
    <property type="term" value="F:phosphoribosylamine-glycine ligase activity"/>
    <property type="evidence" value="ECO:0007669"/>
    <property type="project" value="InterPro"/>
</dbReference>
<dbReference type="InterPro" id="IPR011761">
    <property type="entry name" value="ATP-grasp"/>
</dbReference>
<evidence type="ECO:0000256" key="8">
    <source>
        <dbReference type="ARBA" id="ARBA00022755"/>
    </source>
</evidence>
<comment type="pathway">
    <text evidence="2">Purine metabolism; IMP biosynthesis via de novo pathway; N(1)-(5-phospho-D-ribosyl)glycinamide from 5-phospho-alpha-D-ribose 1-diphosphate: step 2/2.</text>
</comment>
<dbReference type="FunFam" id="3.30.470.20:FF:000018">
    <property type="entry name" value="Trifunctional purine biosynthetic protein adenosine-3"/>
    <property type="match status" value="1"/>
</dbReference>
<dbReference type="Pfam" id="PF00586">
    <property type="entry name" value="AIRS"/>
    <property type="match status" value="1"/>
</dbReference>
<feature type="compositionally biased region" description="Basic and acidic residues" evidence="13">
    <location>
        <begin position="1828"/>
        <end position="1843"/>
    </location>
</feature>
<dbReference type="EMBL" id="CAJPVJ010003140">
    <property type="protein sequence ID" value="CAG2167218.1"/>
    <property type="molecule type" value="Genomic_DNA"/>
</dbReference>
<dbReference type="Gene3D" id="3.90.600.10">
    <property type="entry name" value="Phosphoribosylglycinamide synthetase, C-terminal domain"/>
    <property type="match status" value="1"/>
</dbReference>
<evidence type="ECO:0000259" key="16">
    <source>
        <dbReference type="PROSITE" id="PS51283"/>
    </source>
</evidence>
<dbReference type="SMART" id="SM01210">
    <property type="entry name" value="GARS_C"/>
    <property type="match status" value="1"/>
</dbReference>
<feature type="domain" description="DUSP" evidence="16">
    <location>
        <begin position="1672"/>
        <end position="1783"/>
    </location>
</feature>
<dbReference type="InterPro" id="IPR010918">
    <property type="entry name" value="PurM-like_C_dom"/>
</dbReference>
<dbReference type="FunFam" id="3.90.650.10:FF:000019">
    <property type="entry name" value="Trifunctional purine biosynthetic protein adenosine-3"/>
    <property type="match status" value="1"/>
</dbReference>
<dbReference type="CDD" id="cd02668">
    <property type="entry name" value="Peptidase_C19L"/>
    <property type="match status" value="1"/>
</dbReference>
<dbReference type="InterPro" id="IPR036676">
    <property type="entry name" value="PurM-like_C_sf"/>
</dbReference>
<evidence type="ECO:0000256" key="9">
    <source>
        <dbReference type="ARBA" id="ARBA00022840"/>
    </source>
</evidence>
<dbReference type="Pfam" id="PF06337">
    <property type="entry name" value="DUSP"/>
    <property type="match status" value="1"/>
</dbReference>
<dbReference type="PROSITE" id="PS00184">
    <property type="entry name" value="GARS"/>
    <property type="match status" value="1"/>
</dbReference>
<keyword evidence="11" id="KW-0511">Multifunctional enzyme</keyword>
<dbReference type="InterPro" id="IPR002376">
    <property type="entry name" value="Formyl_transf_N"/>
</dbReference>
<evidence type="ECO:0000256" key="3">
    <source>
        <dbReference type="ARBA" id="ARBA00007423"/>
    </source>
</evidence>
<dbReference type="Pfam" id="PF02769">
    <property type="entry name" value="AIRS_C"/>
    <property type="match status" value="1"/>
</dbReference>
<dbReference type="Pfam" id="PF01071">
    <property type="entry name" value="GARS_A"/>
    <property type="match status" value="1"/>
</dbReference>
<dbReference type="GO" id="GO:0046872">
    <property type="term" value="F:metal ion binding"/>
    <property type="evidence" value="ECO:0007669"/>
    <property type="project" value="UniProtKB-KW"/>
</dbReference>
<dbReference type="InterPro" id="IPR011054">
    <property type="entry name" value="Rudment_hybrid_motif"/>
</dbReference>
<dbReference type="GO" id="GO:0016579">
    <property type="term" value="P:protein deubiquitination"/>
    <property type="evidence" value="ECO:0007669"/>
    <property type="project" value="InterPro"/>
</dbReference>
<name>A0A7R9QJR5_9ACAR</name>
<feature type="non-terminal residue" evidence="17">
    <location>
        <position position="1"/>
    </location>
</feature>
<feature type="region of interest" description="Disordered" evidence="13">
    <location>
        <begin position="1348"/>
        <end position="1367"/>
    </location>
</feature>
<reference evidence="17" key="1">
    <citation type="submission" date="2020-11" db="EMBL/GenBank/DDBJ databases">
        <authorList>
            <person name="Tran Van P."/>
        </authorList>
    </citation>
    <scope>NUCLEOTIDE SEQUENCE</scope>
</reference>
<dbReference type="InterPro" id="IPR036477">
    <property type="entry name" value="Formyl_transf_N_sf"/>
</dbReference>
<dbReference type="InterPro" id="IPR006615">
    <property type="entry name" value="Pept_C19_DUSP"/>
</dbReference>
<dbReference type="InterPro" id="IPR020560">
    <property type="entry name" value="PRibGlycinamide_synth_C-dom"/>
</dbReference>
<evidence type="ECO:0000256" key="6">
    <source>
        <dbReference type="ARBA" id="ARBA00022723"/>
    </source>
</evidence>
<keyword evidence="5" id="KW-0808">Transferase</keyword>
<dbReference type="GO" id="GO:0005829">
    <property type="term" value="C:cytosol"/>
    <property type="evidence" value="ECO:0007669"/>
    <property type="project" value="TreeGrafter"/>
</dbReference>
<dbReference type="SUPFAM" id="SSF55326">
    <property type="entry name" value="PurM N-terminal domain-like"/>
    <property type="match status" value="1"/>
</dbReference>
<dbReference type="PROSITE" id="PS50235">
    <property type="entry name" value="USP_3"/>
    <property type="match status" value="1"/>
</dbReference>
<dbReference type="UniPathway" id="UPA00074">
    <property type="reaction ID" value="UER00125"/>
</dbReference>
<dbReference type="SUPFAM" id="SSF56059">
    <property type="entry name" value="Glutathione synthetase ATP-binding domain-like"/>
    <property type="match status" value="1"/>
</dbReference>
<dbReference type="SUPFAM" id="SSF51246">
    <property type="entry name" value="Rudiment single hybrid motif"/>
    <property type="match status" value="1"/>
</dbReference>
<dbReference type="InterPro" id="IPR020561">
    <property type="entry name" value="PRibGlycinamid_synth_ATP-grasp"/>
</dbReference>
<dbReference type="Gene3D" id="3.40.50.170">
    <property type="entry name" value="Formyl transferase, N-terminal domain"/>
    <property type="match status" value="1"/>
</dbReference>
<dbReference type="Gene3D" id="3.40.50.20">
    <property type="match status" value="1"/>
</dbReference>
<dbReference type="SMART" id="SM01209">
    <property type="entry name" value="GARS_A"/>
    <property type="match status" value="1"/>
</dbReference>
<dbReference type="InterPro" id="IPR035927">
    <property type="entry name" value="DUSP-like_sf"/>
</dbReference>
<evidence type="ECO:0000313" key="17">
    <source>
        <dbReference type="EMBL" id="CAD7648387.1"/>
    </source>
</evidence>
<dbReference type="InterPro" id="IPR016188">
    <property type="entry name" value="PurM-like_N"/>
</dbReference>
<accession>A0A7R9QJR5</accession>
<dbReference type="GO" id="GO:0004641">
    <property type="term" value="F:phosphoribosylformylglycinamidine cyclo-ligase activity"/>
    <property type="evidence" value="ECO:0007669"/>
    <property type="project" value="InterPro"/>
</dbReference>
<dbReference type="HAMAP" id="MF_00138">
    <property type="entry name" value="GARS"/>
    <property type="match status" value="1"/>
</dbReference>
<keyword evidence="9 12" id="KW-0067">ATP-binding</keyword>
<dbReference type="PANTHER" id="PTHR10520:SF12">
    <property type="entry name" value="TRIFUNCTIONAL PURINE BIOSYNTHETIC PROTEIN ADENOSINE-3"/>
    <property type="match status" value="1"/>
</dbReference>
<evidence type="ECO:0000256" key="1">
    <source>
        <dbReference type="ARBA" id="ARBA00004686"/>
    </source>
</evidence>
<dbReference type="PROSITE" id="PS50975">
    <property type="entry name" value="ATP_GRASP"/>
    <property type="match status" value="1"/>
</dbReference>
<dbReference type="FunFam" id="3.30.1490.20:FF:000006">
    <property type="entry name" value="phosphoribosylamine--glycine ligase, chloroplastic-like"/>
    <property type="match status" value="1"/>
</dbReference>
<keyword evidence="10" id="KW-0464">Manganese</keyword>
<dbReference type="CDD" id="cd02196">
    <property type="entry name" value="PurM"/>
    <property type="match status" value="1"/>
</dbReference>
<evidence type="ECO:0000256" key="4">
    <source>
        <dbReference type="ARBA" id="ARBA00022598"/>
    </source>
</evidence>
<dbReference type="HAMAP" id="MF_00741">
    <property type="entry name" value="AIRS"/>
    <property type="match status" value="1"/>
</dbReference>
<evidence type="ECO:0000256" key="5">
    <source>
        <dbReference type="ARBA" id="ARBA00022679"/>
    </source>
</evidence>
<gene>
    <name evidence="17" type="ORF">ONB1V03_LOCUS6730</name>
</gene>
<dbReference type="InterPro" id="IPR038765">
    <property type="entry name" value="Papain-like_cys_pep_sf"/>
</dbReference>
<keyword evidence="4" id="KW-0436">Ligase</keyword>
<dbReference type="InterPro" id="IPR037123">
    <property type="entry name" value="PRibGlycinamide_synth_C_sf"/>
</dbReference>
<evidence type="ECO:0000256" key="13">
    <source>
        <dbReference type="SAM" id="MobiDB-lite"/>
    </source>
</evidence>
<feature type="compositionally biased region" description="Basic and acidic residues" evidence="13">
    <location>
        <begin position="1851"/>
        <end position="1860"/>
    </location>
</feature>
<feature type="region of interest" description="Disordered" evidence="13">
    <location>
        <begin position="1828"/>
        <end position="1860"/>
    </location>
</feature>
<protein>
    <submittedName>
        <fullName evidence="17">Uncharacterized protein</fullName>
    </submittedName>
</protein>
<comment type="similarity">
    <text evidence="3">In the N-terminal section; belongs to the GARS family.</text>
</comment>
<dbReference type="SUPFAM" id="SSF56042">
    <property type="entry name" value="PurM C-terminal domain-like"/>
    <property type="match status" value="1"/>
</dbReference>
<dbReference type="InterPro" id="IPR033841">
    <property type="entry name" value="Pep_USP48"/>
</dbReference>
<dbReference type="InterPro" id="IPR028889">
    <property type="entry name" value="USP"/>
</dbReference>
<dbReference type="Gene3D" id="3.30.1490.20">
    <property type="entry name" value="ATP-grasp fold, A domain"/>
    <property type="match status" value="1"/>
</dbReference>
<dbReference type="EMBL" id="OC917965">
    <property type="protein sequence ID" value="CAD7648387.1"/>
    <property type="molecule type" value="Genomic_DNA"/>
</dbReference>
<dbReference type="Pfam" id="PF00551">
    <property type="entry name" value="Formyl_trans_N"/>
    <property type="match status" value="1"/>
</dbReference>
<dbReference type="Gene3D" id="3.90.70.10">
    <property type="entry name" value="Cysteine proteinases"/>
    <property type="match status" value="1"/>
</dbReference>
<dbReference type="PANTHER" id="PTHR10520">
    <property type="entry name" value="TRIFUNCTIONAL PURINE BIOSYNTHETIC PROTEIN ADENOSINE-3-RELATED"/>
    <property type="match status" value="1"/>
</dbReference>
<dbReference type="Gene3D" id="3.30.2230.10">
    <property type="entry name" value="DUSP-like"/>
    <property type="match status" value="1"/>
</dbReference>
<dbReference type="SUPFAM" id="SSF143791">
    <property type="entry name" value="DUSP-like"/>
    <property type="match status" value="2"/>
</dbReference>